<dbReference type="InterPro" id="IPR036397">
    <property type="entry name" value="RNaseH_sf"/>
</dbReference>
<evidence type="ECO:0000313" key="2">
    <source>
        <dbReference type="EMBL" id="KAL0373102.1"/>
    </source>
</evidence>
<dbReference type="Pfam" id="PF13456">
    <property type="entry name" value="RVT_3"/>
    <property type="match status" value="1"/>
</dbReference>
<sequence length="400" mass="45562">MVSQLAYAENVLIFMNSKERSLKKIMKIFRGYEEASKQLISIGKSSFIVSPKAPVVVKRQIKRVIGFVFKTFPFTYLRAPIYVGKKKIEHFHCLVEGMVTKIRGWEKKFLSYGGHLQMIKSVLMAMPIHLLLVLDPPKGVLLRIERMLMDIVQRVVAIPFDDVGNGKSCWKVNPTGHFSIKTAWELVRDGGTRRPLLKELWHPTVTPSMSIFLRRLLHNFILVDEQLQEKASNPKIIKWLRPIVGWWKLNCDGASKGNPGRAGAGGLIRDCRGRMFLAFAIGLDIQMNVFSKLFVIVKGLQLARDASCTHLYIEIDAKVVLQIIANDTGAWQIQHLLTRLRILHRGIIIVVSHVYREENQLTDYLANQACGLNTILVLTQADSHLASLIRLDNLFPNFRF</sequence>
<accession>A0AAW2QZ53</accession>
<feature type="domain" description="RNase H type-1" evidence="1">
    <location>
        <begin position="243"/>
        <end position="371"/>
    </location>
</feature>
<dbReference type="PANTHER" id="PTHR33116">
    <property type="entry name" value="REVERSE TRANSCRIPTASE ZINC-BINDING DOMAIN-CONTAINING PROTEIN-RELATED-RELATED"/>
    <property type="match status" value="1"/>
</dbReference>
<dbReference type="Gene3D" id="3.30.420.10">
    <property type="entry name" value="Ribonuclease H-like superfamily/Ribonuclease H"/>
    <property type="match status" value="1"/>
</dbReference>
<dbReference type="PANTHER" id="PTHR33116:SF82">
    <property type="entry name" value="RNASE H FAMILY PROTEIN"/>
    <property type="match status" value="1"/>
</dbReference>
<dbReference type="SUPFAM" id="SSF53098">
    <property type="entry name" value="Ribonuclease H-like"/>
    <property type="match status" value="1"/>
</dbReference>
<protein>
    <submittedName>
        <fullName evidence="2">Ribonuclease H protein</fullName>
    </submittedName>
</protein>
<dbReference type="PROSITE" id="PS50879">
    <property type="entry name" value="RNASE_H_1"/>
    <property type="match status" value="1"/>
</dbReference>
<dbReference type="GO" id="GO:0004523">
    <property type="term" value="F:RNA-DNA hybrid ribonuclease activity"/>
    <property type="evidence" value="ECO:0007669"/>
    <property type="project" value="InterPro"/>
</dbReference>
<dbReference type="InterPro" id="IPR002156">
    <property type="entry name" value="RNaseH_domain"/>
</dbReference>
<dbReference type="AlphaFoldDB" id="A0AAW2QZ53"/>
<reference evidence="2" key="1">
    <citation type="submission" date="2020-06" db="EMBL/GenBank/DDBJ databases">
        <authorList>
            <person name="Li T."/>
            <person name="Hu X."/>
            <person name="Zhang T."/>
            <person name="Song X."/>
            <person name="Zhang H."/>
            <person name="Dai N."/>
            <person name="Sheng W."/>
            <person name="Hou X."/>
            <person name="Wei L."/>
        </authorList>
    </citation>
    <scope>NUCLEOTIDE SEQUENCE</scope>
    <source>
        <strain evidence="2">KEN8</strain>
        <tissue evidence="2">Leaf</tissue>
    </source>
</reference>
<dbReference type="InterPro" id="IPR012337">
    <property type="entry name" value="RNaseH-like_sf"/>
</dbReference>
<dbReference type="CDD" id="cd06222">
    <property type="entry name" value="RNase_H_like"/>
    <property type="match status" value="1"/>
</dbReference>
<dbReference type="GO" id="GO:0003676">
    <property type="term" value="F:nucleic acid binding"/>
    <property type="evidence" value="ECO:0007669"/>
    <property type="project" value="InterPro"/>
</dbReference>
<comment type="caution">
    <text evidence="2">The sequence shown here is derived from an EMBL/GenBank/DDBJ whole genome shotgun (WGS) entry which is preliminary data.</text>
</comment>
<dbReference type="EMBL" id="JACGWM010000005">
    <property type="protein sequence ID" value="KAL0373102.1"/>
    <property type="molecule type" value="Genomic_DNA"/>
</dbReference>
<organism evidence="2">
    <name type="scientific">Sesamum calycinum</name>
    <dbReference type="NCBI Taxonomy" id="2727403"/>
    <lineage>
        <taxon>Eukaryota</taxon>
        <taxon>Viridiplantae</taxon>
        <taxon>Streptophyta</taxon>
        <taxon>Embryophyta</taxon>
        <taxon>Tracheophyta</taxon>
        <taxon>Spermatophyta</taxon>
        <taxon>Magnoliopsida</taxon>
        <taxon>eudicotyledons</taxon>
        <taxon>Gunneridae</taxon>
        <taxon>Pentapetalae</taxon>
        <taxon>asterids</taxon>
        <taxon>lamiids</taxon>
        <taxon>Lamiales</taxon>
        <taxon>Pedaliaceae</taxon>
        <taxon>Sesamum</taxon>
    </lineage>
</organism>
<evidence type="ECO:0000259" key="1">
    <source>
        <dbReference type="PROSITE" id="PS50879"/>
    </source>
</evidence>
<name>A0AAW2QZ53_9LAMI</name>
<proteinExistence type="predicted"/>
<gene>
    <name evidence="2" type="ORF">Scaly_0991800</name>
</gene>
<reference evidence="2" key="2">
    <citation type="journal article" date="2024" name="Plant">
        <title>Genomic evolution and insights into agronomic trait innovations of Sesamum species.</title>
        <authorList>
            <person name="Miao H."/>
            <person name="Wang L."/>
            <person name="Qu L."/>
            <person name="Liu H."/>
            <person name="Sun Y."/>
            <person name="Le M."/>
            <person name="Wang Q."/>
            <person name="Wei S."/>
            <person name="Zheng Y."/>
            <person name="Lin W."/>
            <person name="Duan Y."/>
            <person name="Cao H."/>
            <person name="Xiong S."/>
            <person name="Wang X."/>
            <person name="Wei L."/>
            <person name="Li C."/>
            <person name="Ma Q."/>
            <person name="Ju M."/>
            <person name="Zhao R."/>
            <person name="Li G."/>
            <person name="Mu C."/>
            <person name="Tian Q."/>
            <person name="Mei H."/>
            <person name="Zhang T."/>
            <person name="Gao T."/>
            <person name="Zhang H."/>
        </authorList>
    </citation>
    <scope>NUCLEOTIDE SEQUENCE</scope>
    <source>
        <strain evidence="2">KEN8</strain>
    </source>
</reference>
<dbReference type="InterPro" id="IPR044730">
    <property type="entry name" value="RNase_H-like_dom_plant"/>
</dbReference>